<comment type="caution">
    <text evidence="2">The sequence shown here is derived from an EMBL/GenBank/DDBJ whole genome shotgun (WGS) entry which is preliminary data.</text>
</comment>
<gene>
    <name evidence="2" type="ORF">NDU88_005430</name>
</gene>
<evidence type="ECO:0000256" key="1">
    <source>
        <dbReference type="SAM" id="MobiDB-lite"/>
    </source>
</evidence>
<dbReference type="Proteomes" id="UP001066276">
    <property type="component" value="Chromosome 3_1"/>
</dbReference>
<protein>
    <submittedName>
        <fullName evidence="2">Uncharacterized protein</fullName>
    </submittedName>
</protein>
<keyword evidence="3" id="KW-1185">Reference proteome</keyword>
<dbReference type="AlphaFoldDB" id="A0AAV7UIY7"/>
<name>A0AAV7UIY7_PLEWA</name>
<evidence type="ECO:0000313" key="3">
    <source>
        <dbReference type="Proteomes" id="UP001066276"/>
    </source>
</evidence>
<feature type="region of interest" description="Disordered" evidence="1">
    <location>
        <begin position="1"/>
        <end position="24"/>
    </location>
</feature>
<dbReference type="EMBL" id="JANPWB010000005">
    <property type="protein sequence ID" value="KAJ1188671.1"/>
    <property type="molecule type" value="Genomic_DNA"/>
</dbReference>
<evidence type="ECO:0000313" key="2">
    <source>
        <dbReference type="EMBL" id="KAJ1188671.1"/>
    </source>
</evidence>
<reference evidence="2" key="1">
    <citation type="journal article" date="2022" name="bioRxiv">
        <title>Sequencing and chromosome-scale assembly of the giantPleurodeles waltlgenome.</title>
        <authorList>
            <person name="Brown T."/>
            <person name="Elewa A."/>
            <person name="Iarovenko S."/>
            <person name="Subramanian E."/>
            <person name="Araus A.J."/>
            <person name="Petzold A."/>
            <person name="Susuki M."/>
            <person name="Suzuki K.-i.T."/>
            <person name="Hayashi T."/>
            <person name="Toyoda A."/>
            <person name="Oliveira C."/>
            <person name="Osipova E."/>
            <person name="Leigh N.D."/>
            <person name="Simon A."/>
            <person name="Yun M.H."/>
        </authorList>
    </citation>
    <scope>NUCLEOTIDE SEQUENCE</scope>
    <source>
        <strain evidence="2">20211129_DDA</strain>
        <tissue evidence="2">Liver</tissue>
    </source>
</reference>
<organism evidence="2 3">
    <name type="scientific">Pleurodeles waltl</name>
    <name type="common">Iberian ribbed newt</name>
    <dbReference type="NCBI Taxonomy" id="8319"/>
    <lineage>
        <taxon>Eukaryota</taxon>
        <taxon>Metazoa</taxon>
        <taxon>Chordata</taxon>
        <taxon>Craniata</taxon>
        <taxon>Vertebrata</taxon>
        <taxon>Euteleostomi</taxon>
        <taxon>Amphibia</taxon>
        <taxon>Batrachia</taxon>
        <taxon>Caudata</taxon>
        <taxon>Salamandroidea</taxon>
        <taxon>Salamandridae</taxon>
        <taxon>Pleurodelinae</taxon>
        <taxon>Pleurodeles</taxon>
    </lineage>
</organism>
<sequence>MRRAGQPSLRAAPRLSGESGDSTTAHPACVPLRTWCRMERVLPVRGRGRAYFSLRPFRRQKSATPLLLPPCQMGRLVYCGPAIPCSLSHMSTPTPACIGCPLRAADAPLLWSLSKVGVTFGSPPCRQFVVYWNISQGKLNRPNADRRNRAMKTAHSSLVELLPVGAKPTGHFIISLP</sequence>
<proteinExistence type="predicted"/>
<accession>A0AAV7UIY7</accession>